<feature type="domain" description="HTH tetR-type" evidence="5">
    <location>
        <begin position="22"/>
        <end position="82"/>
    </location>
</feature>
<keyword evidence="3" id="KW-0804">Transcription</keyword>
<dbReference type="PROSITE" id="PS50977">
    <property type="entry name" value="HTH_TETR_2"/>
    <property type="match status" value="1"/>
</dbReference>
<dbReference type="SUPFAM" id="SSF46689">
    <property type="entry name" value="Homeodomain-like"/>
    <property type="match status" value="1"/>
</dbReference>
<evidence type="ECO:0000313" key="6">
    <source>
        <dbReference type="EMBL" id="MXO98728.1"/>
    </source>
</evidence>
<organism evidence="6 7">
    <name type="scientific">Croceibacterium xixiisoli</name>
    <dbReference type="NCBI Taxonomy" id="1476466"/>
    <lineage>
        <taxon>Bacteria</taxon>
        <taxon>Pseudomonadati</taxon>
        <taxon>Pseudomonadota</taxon>
        <taxon>Alphaproteobacteria</taxon>
        <taxon>Sphingomonadales</taxon>
        <taxon>Erythrobacteraceae</taxon>
        <taxon>Croceibacterium</taxon>
    </lineage>
</organism>
<sequence length="219" mass="23837">MADHPAETVPDGRTALGRKRRADTRVRILAAAFEIFGDENGLFARIEDVADMAGVTRATFYNHFTGMAELREALTQGVTHDFLLSVTRTVDRLPDARERCTAATRFYLHRAQEDARWGWSMVNISASGLIFGAETYRAAEATVREGIECGALPILSPELGRDILLGSALAAVNSILRGEAPKDYPEAVAGYILFALGVPFEAAKTIAHLPLPPLIMDPI</sequence>
<dbReference type="Proteomes" id="UP000469430">
    <property type="component" value="Unassembled WGS sequence"/>
</dbReference>
<evidence type="ECO:0000313" key="7">
    <source>
        <dbReference type="Proteomes" id="UP000469430"/>
    </source>
</evidence>
<name>A0A6I4TVV5_9SPHN</name>
<evidence type="ECO:0000256" key="3">
    <source>
        <dbReference type="ARBA" id="ARBA00023163"/>
    </source>
</evidence>
<feature type="DNA-binding region" description="H-T-H motif" evidence="4">
    <location>
        <begin position="45"/>
        <end position="64"/>
    </location>
</feature>
<dbReference type="InterPro" id="IPR049513">
    <property type="entry name" value="TetR_C_40"/>
</dbReference>
<evidence type="ECO:0000256" key="2">
    <source>
        <dbReference type="ARBA" id="ARBA00023125"/>
    </source>
</evidence>
<accession>A0A6I4TVV5</accession>
<dbReference type="GO" id="GO:0000976">
    <property type="term" value="F:transcription cis-regulatory region binding"/>
    <property type="evidence" value="ECO:0007669"/>
    <property type="project" value="TreeGrafter"/>
</dbReference>
<dbReference type="PANTHER" id="PTHR30055">
    <property type="entry name" value="HTH-TYPE TRANSCRIPTIONAL REGULATOR RUTR"/>
    <property type="match status" value="1"/>
</dbReference>
<keyword evidence="2 4" id="KW-0238">DNA-binding</keyword>
<dbReference type="Gene3D" id="1.10.357.10">
    <property type="entry name" value="Tetracycline Repressor, domain 2"/>
    <property type="match status" value="1"/>
</dbReference>
<dbReference type="InterPro" id="IPR009057">
    <property type="entry name" value="Homeodomain-like_sf"/>
</dbReference>
<protein>
    <submittedName>
        <fullName evidence="6">TetR family transcriptional regulator</fullName>
    </submittedName>
</protein>
<dbReference type="GO" id="GO:0003700">
    <property type="term" value="F:DNA-binding transcription factor activity"/>
    <property type="evidence" value="ECO:0007669"/>
    <property type="project" value="TreeGrafter"/>
</dbReference>
<evidence type="ECO:0000259" key="5">
    <source>
        <dbReference type="PROSITE" id="PS50977"/>
    </source>
</evidence>
<dbReference type="Pfam" id="PF21306">
    <property type="entry name" value="TetR_C_40"/>
    <property type="match status" value="1"/>
</dbReference>
<keyword evidence="7" id="KW-1185">Reference proteome</keyword>
<proteinExistence type="predicted"/>
<dbReference type="AlphaFoldDB" id="A0A6I4TVV5"/>
<reference evidence="6 7" key="1">
    <citation type="submission" date="2019-12" db="EMBL/GenBank/DDBJ databases">
        <title>Genomic-based taxomic classification of the family Erythrobacteraceae.</title>
        <authorList>
            <person name="Xu L."/>
        </authorList>
    </citation>
    <scope>NUCLEOTIDE SEQUENCE [LARGE SCALE GENOMIC DNA]</scope>
    <source>
        <strain evidence="6 7">S36</strain>
    </source>
</reference>
<dbReference type="Pfam" id="PF00440">
    <property type="entry name" value="TetR_N"/>
    <property type="match status" value="1"/>
</dbReference>
<comment type="caution">
    <text evidence="6">The sequence shown here is derived from an EMBL/GenBank/DDBJ whole genome shotgun (WGS) entry which is preliminary data.</text>
</comment>
<keyword evidence="1" id="KW-0805">Transcription regulation</keyword>
<dbReference type="InterPro" id="IPR050109">
    <property type="entry name" value="HTH-type_TetR-like_transc_reg"/>
</dbReference>
<dbReference type="InterPro" id="IPR001647">
    <property type="entry name" value="HTH_TetR"/>
</dbReference>
<gene>
    <name evidence="6" type="ORF">GRI97_06995</name>
</gene>
<dbReference type="RefSeq" id="WP_161390340.1">
    <property type="nucleotide sequence ID" value="NZ_JBHSCP010000001.1"/>
</dbReference>
<evidence type="ECO:0000256" key="4">
    <source>
        <dbReference type="PROSITE-ProRule" id="PRU00335"/>
    </source>
</evidence>
<dbReference type="PANTHER" id="PTHR30055:SF234">
    <property type="entry name" value="HTH-TYPE TRANSCRIPTIONAL REGULATOR BETI"/>
    <property type="match status" value="1"/>
</dbReference>
<evidence type="ECO:0000256" key="1">
    <source>
        <dbReference type="ARBA" id="ARBA00023015"/>
    </source>
</evidence>
<dbReference type="OrthoDB" id="9811084at2"/>
<dbReference type="EMBL" id="WTYJ01000001">
    <property type="protein sequence ID" value="MXO98728.1"/>
    <property type="molecule type" value="Genomic_DNA"/>
</dbReference>